<dbReference type="InterPro" id="IPR054784">
    <property type="entry name" value="HpyAIV-type_restriction_enz"/>
</dbReference>
<dbReference type="Pfam" id="PF09520">
    <property type="entry name" value="RE_TdeIII"/>
    <property type="match status" value="1"/>
</dbReference>
<dbReference type="InterPro" id="IPR019045">
    <property type="entry name" value="Restrct_endonuc_II_HinfI"/>
</dbReference>
<dbReference type="NCBIfam" id="NF045832">
    <property type="entry name" value="restrict_HpyAIV"/>
    <property type="match status" value="1"/>
</dbReference>
<evidence type="ECO:0000256" key="4">
    <source>
        <dbReference type="ARBA" id="ARBA00022801"/>
    </source>
</evidence>
<accession>A0A9Y1FLS7</accession>
<organism evidence="7">
    <name type="scientific">Candidatus Heimdallarchaeum aukensis</name>
    <dbReference type="NCBI Taxonomy" id="2876573"/>
    <lineage>
        <taxon>Archaea</taxon>
        <taxon>Promethearchaeati</taxon>
        <taxon>Candidatus Heimdallarchaeota</taxon>
        <taxon>Candidatus Heimdallarchaeia (ex Rinke et al. 2021) (nom. nud.)</taxon>
        <taxon>Candidatus Heimdallarchaeales</taxon>
        <taxon>Candidatus Heimdallarchaeaceae</taxon>
        <taxon>Candidatus Heimdallarchaeum</taxon>
    </lineage>
</organism>
<evidence type="ECO:0000256" key="1">
    <source>
        <dbReference type="ARBA" id="ARBA00022722"/>
    </source>
</evidence>
<keyword evidence="2" id="KW-0680">Restriction system</keyword>
<evidence type="ECO:0000256" key="6">
    <source>
        <dbReference type="ARBA" id="ARBA00093790"/>
    </source>
</evidence>
<evidence type="ECO:0000313" key="7">
    <source>
        <dbReference type="EMBL" id="UJG41680.1"/>
    </source>
</evidence>
<protein>
    <recommendedName>
        <fullName evidence="6">type II site-specific deoxyribonuclease</fullName>
        <ecNumber evidence="6">3.1.21.4</ecNumber>
    </recommendedName>
</protein>
<dbReference type="EC" id="3.1.21.4" evidence="6"/>
<evidence type="ECO:0000256" key="2">
    <source>
        <dbReference type="ARBA" id="ARBA00022747"/>
    </source>
</evidence>
<keyword evidence="4" id="KW-0378">Hydrolase</keyword>
<keyword evidence="1" id="KW-0540">Nuclease</keyword>
<name>A0A9Y1FLS7_9ARCH</name>
<proteinExistence type="predicted"/>
<dbReference type="AlphaFoldDB" id="A0A9Y1FLS7"/>
<keyword evidence="3 7" id="KW-0255">Endonuclease</keyword>
<evidence type="ECO:0000256" key="5">
    <source>
        <dbReference type="ARBA" id="ARBA00093760"/>
    </source>
</evidence>
<reference evidence="7" key="1">
    <citation type="journal article" date="2022" name="Nat. Microbiol.">
        <title>Unique mobile elements and scalable gene flow at the prokaryote-eukaryote boundary revealed by circularized Asgard archaea genomes.</title>
        <authorList>
            <person name="Wu F."/>
            <person name="Speth D.R."/>
            <person name="Philosof A."/>
            <person name="Cremiere A."/>
            <person name="Narayanan A."/>
            <person name="Barco R.A."/>
            <person name="Connon S.A."/>
            <person name="Amend J.P."/>
            <person name="Antoshechkin I.A."/>
            <person name="Orphan V.J."/>
        </authorList>
    </citation>
    <scope>NUCLEOTIDE SEQUENCE</scope>
    <source>
        <strain evidence="7">PM71</strain>
    </source>
</reference>
<gene>
    <name evidence="7" type="ORF">K9W45_04250</name>
</gene>
<dbReference type="Proteomes" id="UP001201020">
    <property type="component" value="Chromosome"/>
</dbReference>
<sequence length="289" mass="34772">MLTNYLPYEVFKRILTKTIFQNAKISLLEKVAKYPSRYTGLFRPTKPKLKLIQNITQSNEILFGDAFEIIINEYLNRLGFSPIKKNYSYNGNDLMFDQIVGKENTIIYIEQKIRDDHDSTKKRGQIENFEKKGELLLKLYPDFKITGIMYFIDPNLKKNRRYYMQELQRISTQFNFETHLFYGKEFFEWIGKDEIWLEITSYLSKWKEEIPDFPTINFDENPEESFEEIKHLQPNLLIKLLRNDAICKEIFPELFPEKTTLNLLLEYYIHEREKNKTNTMVIEHLKKVL</sequence>
<dbReference type="REBASE" id="963552">
    <property type="entry name" value="HauPM71ORF4245P"/>
</dbReference>
<comment type="catalytic activity">
    <reaction evidence="5">
        <text>Endonucleolytic cleavage of DNA to give specific double-stranded fragments with terminal 5'-phosphates.</text>
        <dbReference type="EC" id="3.1.21.4"/>
    </reaction>
</comment>
<evidence type="ECO:0000256" key="3">
    <source>
        <dbReference type="ARBA" id="ARBA00022759"/>
    </source>
</evidence>
<dbReference type="EMBL" id="CP084166">
    <property type="protein sequence ID" value="UJG41680.1"/>
    <property type="molecule type" value="Genomic_DNA"/>
</dbReference>
<dbReference type="GO" id="GO:0004519">
    <property type="term" value="F:endonuclease activity"/>
    <property type="evidence" value="ECO:0007669"/>
    <property type="project" value="UniProtKB-KW"/>
</dbReference>